<sequence length="311" mass="33187">MSTATLPYLSVPPERIGVHAPAGSLPTETRLGTVRLQVADLGRSLGFYQLVLGFRLLQQQAAAEGHGAVAHLGAVGSNEVLLELHEKPGVRPVPRRGLLGIYHFAVLLPSRPDLGRFVRHIREAGVPLGSSDHNYSEATYLVDPDGITVEVYRDRPRSEWQVTAQGEIQSALDPMDTHGLLAAAGAEPWAGLPAGTTLGHMHLYVGDLGQAAAFYHVALGLDKVTWSLTGALFVSAGGYHHHLGLNVWAASSPAATDDDARLLRWELVLPTQASAEAAAQRLRQAGYAVEATAEGHLTRDPWGSALLLRVG</sequence>
<organism evidence="2 3">
    <name type="scientific">Solirubrum puertoriconensis</name>
    <dbReference type="NCBI Taxonomy" id="1751427"/>
    <lineage>
        <taxon>Bacteria</taxon>
        <taxon>Pseudomonadati</taxon>
        <taxon>Bacteroidota</taxon>
        <taxon>Cytophagia</taxon>
        <taxon>Cytophagales</taxon>
    </lineage>
</organism>
<dbReference type="InterPro" id="IPR004360">
    <property type="entry name" value="Glyas_Fos-R_dOase_dom"/>
</dbReference>
<keyword evidence="3" id="KW-1185">Reference proteome</keyword>
<feature type="domain" description="VOC" evidence="1">
    <location>
        <begin position="30"/>
        <end position="154"/>
    </location>
</feature>
<dbReference type="PROSITE" id="PS51819">
    <property type="entry name" value="VOC"/>
    <property type="match status" value="2"/>
</dbReference>
<dbReference type="EMBL" id="LNAL01000008">
    <property type="protein sequence ID" value="KUG05839.1"/>
    <property type="molecule type" value="Genomic_DNA"/>
</dbReference>
<dbReference type="Proteomes" id="UP000054223">
    <property type="component" value="Unassembled WGS sequence"/>
</dbReference>
<dbReference type="Gene3D" id="3.10.180.10">
    <property type="entry name" value="2,3-Dihydroxybiphenyl 1,2-Dioxygenase, domain 1"/>
    <property type="match status" value="2"/>
</dbReference>
<evidence type="ECO:0000313" key="2">
    <source>
        <dbReference type="EMBL" id="KUG05839.1"/>
    </source>
</evidence>
<dbReference type="RefSeq" id="WP_059071533.1">
    <property type="nucleotide sequence ID" value="NZ_LNAL01000008.1"/>
</dbReference>
<feature type="domain" description="VOC" evidence="1">
    <location>
        <begin position="197"/>
        <end position="311"/>
    </location>
</feature>
<dbReference type="InterPro" id="IPR037523">
    <property type="entry name" value="VOC_core"/>
</dbReference>
<dbReference type="SUPFAM" id="SSF54593">
    <property type="entry name" value="Glyoxalase/Bleomycin resistance protein/Dihydroxybiphenyl dioxygenase"/>
    <property type="match status" value="2"/>
</dbReference>
<dbReference type="PANTHER" id="PTHR43279:SF1">
    <property type="entry name" value="CATECHOL-2,3-DIOXYGENASE"/>
    <property type="match status" value="1"/>
</dbReference>
<name>A0A9X0L2Y8_SOLP1</name>
<proteinExistence type="predicted"/>
<dbReference type="PANTHER" id="PTHR43279">
    <property type="entry name" value="CATECHOL-2,3-DIOXYGENASE"/>
    <property type="match status" value="1"/>
</dbReference>
<evidence type="ECO:0000259" key="1">
    <source>
        <dbReference type="PROSITE" id="PS51819"/>
    </source>
</evidence>
<comment type="caution">
    <text evidence="2">The sequence shown here is derived from an EMBL/GenBank/DDBJ whole genome shotgun (WGS) entry which is preliminary data.</text>
</comment>
<evidence type="ECO:0000313" key="3">
    <source>
        <dbReference type="Proteomes" id="UP000054223"/>
    </source>
</evidence>
<reference evidence="2 3" key="1">
    <citation type="submission" date="2015-11" db="EMBL/GenBank/DDBJ databases">
        <title>Solirubrum puertoriconensis gen. nov. an environmental bacteria isolated in Puerto Rico.</title>
        <authorList>
            <person name="Cuebas-Irizarry M.F."/>
            <person name="Montalvo-Rodriguez R."/>
        </authorList>
    </citation>
    <scope>NUCLEOTIDE SEQUENCE [LARGE SCALE GENOMIC DNA]</scope>
    <source>
        <strain evidence="2 3">MC1A</strain>
    </source>
</reference>
<dbReference type="AlphaFoldDB" id="A0A9X0L2Y8"/>
<dbReference type="OrthoDB" id="9792626at2"/>
<gene>
    <name evidence="2" type="ORF">ASU33_00165</name>
</gene>
<dbReference type="Pfam" id="PF00903">
    <property type="entry name" value="Glyoxalase"/>
    <property type="match status" value="2"/>
</dbReference>
<accession>A0A9X0L2Y8</accession>
<dbReference type="InterPro" id="IPR029068">
    <property type="entry name" value="Glyas_Bleomycin-R_OHBP_Dase"/>
</dbReference>
<protein>
    <recommendedName>
        <fullName evidence="1">VOC domain-containing protein</fullName>
    </recommendedName>
</protein>